<keyword evidence="3" id="KW-1185">Reference proteome</keyword>
<evidence type="ECO:0008006" key="4">
    <source>
        <dbReference type="Google" id="ProtNLM"/>
    </source>
</evidence>
<sequence>MVRYNGTMKSEEETNEAAWEAARGAVVGAAKWGIFAAAAAGLGYTFSPLYRSLTIQFKVYLQMSGMILGGMIEADKRIMAYEHRMRHYKRMARDMELWRRYEEEFEERGTPGVGGEGKVKNVNAGASASTKPDANVSGNGNGDGSKT</sequence>
<reference evidence="2" key="1">
    <citation type="journal article" date="2020" name="Stud. Mycol.">
        <title>101 Dothideomycetes genomes: a test case for predicting lifestyles and emergence of pathogens.</title>
        <authorList>
            <person name="Haridas S."/>
            <person name="Albert R."/>
            <person name="Binder M."/>
            <person name="Bloem J."/>
            <person name="Labutti K."/>
            <person name="Salamov A."/>
            <person name="Andreopoulos B."/>
            <person name="Baker S."/>
            <person name="Barry K."/>
            <person name="Bills G."/>
            <person name="Bluhm B."/>
            <person name="Cannon C."/>
            <person name="Castanera R."/>
            <person name="Culley D."/>
            <person name="Daum C."/>
            <person name="Ezra D."/>
            <person name="Gonzalez J."/>
            <person name="Henrissat B."/>
            <person name="Kuo A."/>
            <person name="Liang C."/>
            <person name="Lipzen A."/>
            <person name="Lutzoni F."/>
            <person name="Magnuson J."/>
            <person name="Mondo S."/>
            <person name="Nolan M."/>
            <person name="Ohm R."/>
            <person name="Pangilinan J."/>
            <person name="Park H.-J."/>
            <person name="Ramirez L."/>
            <person name="Alfaro M."/>
            <person name="Sun H."/>
            <person name="Tritt A."/>
            <person name="Yoshinaga Y."/>
            <person name="Zwiers L.-H."/>
            <person name="Turgeon B."/>
            <person name="Goodwin S."/>
            <person name="Spatafora J."/>
            <person name="Crous P."/>
            <person name="Grigoriev I."/>
        </authorList>
    </citation>
    <scope>NUCLEOTIDE SEQUENCE</scope>
    <source>
        <strain evidence="2">CBS 379.55</strain>
    </source>
</reference>
<dbReference type="PANTHER" id="PTHR39153">
    <property type="entry name" value="AGR244WP"/>
    <property type="match status" value="1"/>
</dbReference>
<evidence type="ECO:0000256" key="1">
    <source>
        <dbReference type="SAM" id="MobiDB-lite"/>
    </source>
</evidence>
<dbReference type="EMBL" id="ML986517">
    <property type="protein sequence ID" value="KAF2272737.1"/>
    <property type="molecule type" value="Genomic_DNA"/>
</dbReference>
<dbReference type="Proteomes" id="UP000800097">
    <property type="component" value="Unassembled WGS sequence"/>
</dbReference>
<dbReference type="PANTHER" id="PTHR39153:SF1">
    <property type="entry name" value="AGR244WP"/>
    <property type="match status" value="1"/>
</dbReference>
<dbReference type="RefSeq" id="XP_033650276.1">
    <property type="nucleotide sequence ID" value="XM_033799169.1"/>
</dbReference>
<dbReference type="OrthoDB" id="3979469at2759"/>
<feature type="region of interest" description="Disordered" evidence="1">
    <location>
        <begin position="106"/>
        <end position="147"/>
    </location>
</feature>
<evidence type="ECO:0000313" key="2">
    <source>
        <dbReference type="EMBL" id="KAF2272737.1"/>
    </source>
</evidence>
<dbReference type="AlphaFoldDB" id="A0A6A6J8Y8"/>
<accession>A0A6A6J8Y8</accession>
<name>A0A6A6J8Y8_WESOR</name>
<feature type="compositionally biased region" description="Polar residues" evidence="1">
    <location>
        <begin position="126"/>
        <end position="138"/>
    </location>
</feature>
<protein>
    <recommendedName>
        <fullName evidence="4">Imidazoleglycerol-phosphate dehydratase</fullName>
    </recommendedName>
</protein>
<dbReference type="InterPro" id="IPR038882">
    <property type="entry name" value="Rcf3"/>
</dbReference>
<dbReference type="GeneID" id="54552344"/>
<proteinExistence type="predicted"/>
<gene>
    <name evidence="2" type="ORF">EI97DRAFT_436668</name>
</gene>
<organism evidence="2 3">
    <name type="scientific">Westerdykella ornata</name>
    <dbReference type="NCBI Taxonomy" id="318751"/>
    <lineage>
        <taxon>Eukaryota</taxon>
        <taxon>Fungi</taxon>
        <taxon>Dikarya</taxon>
        <taxon>Ascomycota</taxon>
        <taxon>Pezizomycotina</taxon>
        <taxon>Dothideomycetes</taxon>
        <taxon>Pleosporomycetidae</taxon>
        <taxon>Pleosporales</taxon>
        <taxon>Sporormiaceae</taxon>
        <taxon>Westerdykella</taxon>
    </lineage>
</organism>
<evidence type="ECO:0000313" key="3">
    <source>
        <dbReference type="Proteomes" id="UP000800097"/>
    </source>
</evidence>